<reference evidence="1" key="1">
    <citation type="submission" date="2025-08" db="UniProtKB">
        <authorList>
            <consortium name="Ensembl"/>
        </authorList>
    </citation>
    <scope>IDENTIFICATION</scope>
</reference>
<accession>A0A8C5ZSP5</accession>
<protein>
    <submittedName>
        <fullName evidence="1">Uncharacterized protein</fullName>
    </submittedName>
</protein>
<keyword evidence="2" id="KW-1185">Reference proteome</keyword>
<organism evidence="1 2">
    <name type="scientific">Marmota marmota marmota</name>
    <name type="common">Alpine marmot</name>
    <dbReference type="NCBI Taxonomy" id="9994"/>
    <lineage>
        <taxon>Eukaryota</taxon>
        <taxon>Metazoa</taxon>
        <taxon>Chordata</taxon>
        <taxon>Craniata</taxon>
        <taxon>Vertebrata</taxon>
        <taxon>Euteleostomi</taxon>
        <taxon>Mammalia</taxon>
        <taxon>Eutheria</taxon>
        <taxon>Euarchontoglires</taxon>
        <taxon>Glires</taxon>
        <taxon>Rodentia</taxon>
        <taxon>Sciuromorpha</taxon>
        <taxon>Sciuridae</taxon>
        <taxon>Xerinae</taxon>
        <taxon>Marmotini</taxon>
        <taxon>Marmota</taxon>
    </lineage>
</organism>
<reference evidence="1" key="2">
    <citation type="submission" date="2025-09" db="UniProtKB">
        <authorList>
            <consortium name="Ensembl"/>
        </authorList>
    </citation>
    <scope>IDENTIFICATION</scope>
</reference>
<sequence>MELDSKNYLPFSTMCTYDKKIAIYEPGIEPSADVKSSNTLILDFSASRTGKNKRLFLHQGLSQSHRELWS</sequence>
<dbReference type="AlphaFoldDB" id="A0A8C5ZSP5"/>
<name>A0A8C5ZSP5_MARMA</name>
<evidence type="ECO:0000313" key="1">
    <source>
        <dbReference type="Ensembl" id="ENSMMMP00000019780.1"/>
    </source>
</evidence>
<evidence type="ECO:0000313" key="2">
    <source>
        <dbReference type="Proteomes" id="UP000694407"/>
    </source>
</evidence>
<dbReference type="Proteomes" id="UP000694407">
    <property type="component" value="Unplaced"/>
</dbReference>
<dbReference type="Ensembl" id="ENSMMMT00000022483.1">
    <property type="protein sequence ID" value="ENSMMMP00000019780.1"/>
    <property type="gene ID" value="ENSMMMG00000017503.1"/>
</dbReference>
<proteinExistence type="predicted"/>